<dbReference type="EMBL" id="JACEFO010000718">
    <property type="protein sequence ID" value="KAF8759217.1"/>
    <property type="molecule type" value="Genomic_DNA"/>
</dbReference>
<dbReference type="AlphaFoldDB" id="A0A835KRK5"/>
<proteinExistence type="predicted"/>
<sequence length="153" mass="16783">MSRTIVTRAVTRNKPLPGKVGDVRTCSIGCVATLLAPDCYYSCRPVSKGSETVRRARFLRRLRHFKLHPAPAASARRRDSLLRDAYFPLRLPSIAACQCSDSVYRIGALEGVPARARWLPRDLPLCTEATERHLRQLSARPSSIPAGTDGAGG</sequence>
<dbReference type="Proteomes" id="UP000636709">
    <property type="component" value="Unassembled WGS sequence"/>
</dbReference>
<comment type="caution">
    <text evidence="1">The sequence shown here is derived from an EMBL/GenBank/DDBJ whole genome shotgun (WGS) entry which is preliminary data.</text>
</comment>
<protein>
    <submittedName>
        <fullName evidence="1">Uncharacterized protein</fullName>
    </submittedName>
</protein>
<name>A0A835KRK5_9POAL</name>
<accession>A0A835KRK5</accession>
<evidence type="ECO:0000313" key="1">
    <source>
        <dbReference type="EMBL" id="KAF8759217.1"/>
    </source>
</evidence>
<organism evidence="1 2">
    <name type="scientific">Digitaria exilis</name>
    <dbReference type="NCBI Taxonomy" id="1010633"/>
    <lineage>
        <taxon>Eukaryota</taxon>
        <taxon>Viridiplantae</taxon>
        <taxon>Streptophyta</taxon>
        <taxon>Embryophyta</taxon>
        <taxon>Tracheophyta</taxon>
        <taxon>Spermatophyta</taxon>
        <taxon>Magnoliopsida</taxon>
        <taxon>Liliopsida</taxon>
        <taxon>Poales</taxon>
        <taxon>Poaceae</taxon>
        <taxon>PACMAD clade</taxon>
        <taxon>Panicoideae</taxon>
        <taxon>Panicodae</taxon>
        <taxon>Paniceae</taxon>
        <taxon>Anthephorinae</taxon>
        <taxon>Digitaria</taxon>
    </lineage>
</organism>
<gene>
    <name evidence="1" type="ORF">HU200_010246</name>
</gene>
<reference evidence="1" key="1">
    <citation type="submission" date="2020-07" db="EMBL/GenBank/DDBJ databases">
        <title>Genome sequence and genetic diversity analysis of an under-domesticated orphan crop, white fonio (Digitaria exilis).</title>
        <authorList>
            <person name="Bennetzen J.L."/>
            <person name="Chen S."/>
            <person name="Ma X."/>
            <person name="Wang X."/>
            <person name="Yssel A.E.J."/>
            <person name="Chaluvadi S.R."/>
            <person name="Johnson M."/>
            <person name="Gangashetty P."/>
            <person name="Hamidou F."/>
            <person name="Sanogo M.D."/>
            <person name="Zwaenepoel A."/>
            <person name="Wallace J."/>
            <person name="Van De Peer Y."/>
            <person name="Van Deynze A."/>
        </authorList>
    </citation>
    <scope>NUCLEOTIDE SEQUENCE</scope>
    <source>
        <tissue evidence="1">Leaves</tissue>
    </source>
</reference>
<evidence type="ECO:0000313" key="2">
    <source>
        <dbReference type="Proteomes" id="UP000636709"/>
    </source>
</evidence>
<keyword evidence="2" id="KW-1185">Reference proteome</keyword>